<dbReference type="Gene3D" id="3.40.50.720">
    <property type="entry name" value="NAD(P)-binding Rossmann-like Domain"/>
    <property type="match status" value="1"/>
</dbReference>
<protein>
    <submittedName>
        <fullName evidence="1">Uncharacterized protein</fullName>
    </submittedName>
</protein>
<comment type="caution">
    <text evidence="1">The sequence shown here is derived from an EMBL/GenBank/DDBJ whole genome shotgun (WGS) entry which is preliminary data.</text>
</comment>
<proteinExistence type="predicted"/>
<sequence>MSGTIGAGKIEHLTGASSYIASWLVKLLLQRGYTIKASVGDPSPFSIPLVSVLIRVDFVLPK</sequence>
<evidence type="ECO:0000313" key="2">
    <source>
        <dbReference type="Proteomes" id="UP001634007"/>
    </source>
</evidence>
<dbReference type="SUPFAM" id="SSF51735">
    <property type="entry name" value="NAD(P)-binding Rossmann-fold domains"/>
    <property type="match status" value="1"/>
</dbReference>
<name>A0ABD3LK52_EUCGL</name>
<gene>
    <name evidence="1" type="ORF">ACJRO7_012890</name>
</gene>
<organism evidence="1 2">
    <name type="scientific">Eucalyptus globulus</name>
    <name type="common">Tasmanian blue gum</name>
    <dbReference type="NCBI Taxonomy" id="34317"/>
    <lineage>
        <taxon>Eukaryota</taxon>
        <taxon>Viridiplantae</taxon>
        <taxon>Streptophyta</taxon>
        <taxon>Embryophyta</taxon>
        <taxon>Tracheophyta</taxon>
        <taxon>Spermatophyta</taxon>
        <taxon>Magnoliopsida</taxon>
        <taxon>eudicotyledons</taxon>
        <taxon>Gunneridae</taxon>
        <taxon>Pentapetalae</taxon>
        <taxon>rosids</taxon>
        <taxon>malvids</taxon>
        <taxon>Myrtales</taxon>
        <taxon>Myrtaceae</taxon>
        <taxon>Myrtoideae</taxon>
        <taxon>Eucalypteae</taxon>
        <taxon>Eucalyptus</taxon>
    </lineage>
</organism>
<keyword evidence="2" id="KW-1185">Reference proteome</keyword>
<evidence type="ECO:0000313" key="1">
    <source>
        <dbReference type="EMBL" id="KAL3752140.1"/>
    </source>
</evidence>
<dbReference type="InterPro" id="IPR036291">
    <property type="entry name" value="NAD(P)-bd_dom_sf"/>
</dbReference>
<accession>A0ABD3LK52</accession>
<dbReference type="AlphaFoldDB" id="A0ABD3LK52"/>
<reference evidence="1 2" key="1">
    <citation type="submission" date="2024-11" db="EMBL/GenBank/DDBJ databases">
        <title>Chromosome-level genome assembly of Eucalyptus globulus Labill. provides insights into its genome evolution.</title>
        <authorList>
            <person name="Li X."/>
        </authorList>
    </citation>
    <scope>NUCLEOTIDE SEQUENCE [LARGE SCALE GENOMIC DNA]</scope>
    <source>
        <strain evidence="1">CL2024</strain>
        <tissue evidence="1">Fresh tender leaves</tissue>
    </source>
</reference>
<dbReference type="Proteomes" id="UP001634007">
    <property type="component" value="Unassembled WGS sequence"/>
</dbReference>
<dbReference type="EMBL" id="JBJKBG010000002">
    <property type="protein sequence ID" value="KAL3752140.1"/>
    <property type="molecule type" value="Genomic_DNA"/>
</dbReference>